<comment type="caution">
    <text evidence="5">The sequence shown here is derived from an EMBL/GenBank/DDBJ whole genome shotgun (WGS) entry which is preliminary data.</text>
</comment>
<name>A0ABQ1H7B1_9SPHN</name>
<comment type="catalytic activity">
    <reaction evidence="3">
        <text>L-aspartate + L-glutamine + ATP + H2O = L-asparagine + L-glutamate + AMP + diphosphate + H(+)</text>
        <dbReference type="Rhea" id="RHEA:12228"/>
        <dbReference type="ChEBI" id="CHEBI:15377"/>
        <dbReference type="ChEBI" id="CHEBI:15378"/>
        <dbReference type="ChEBI" id="CHEBI:29985"/>
        <dbReference type="ChEBI" id="CHEBI:29991"/>
        <dbReference type="ChEBI" id="CHEBI:30616"/>
        <dbReference type="ChEBI" id="CHEBI:33019"/>
        <dbReference type="ChEBI" id="CHEBI:58048"/>
        <dbReference type="ChEBI" id="CHEBI:58359"/>
        <dbReference type="ChEBI" id="CHEBI:456215"/>
        <dbReference type="EC" id="6.3.5.4"/>
    </reaction>
</comment>
<dbReference type="InterPro" id="IPR029055">
    <property type="entry name" value="Ntn_hydrolases_N"/>
</dbReference>
<feature type="domain" description="Glutamine amidotransferase type-2" evidence="4">
    <location>
        <begin position="1"/>
        <end position="194"/>
    </location>
</feature>
<proteinExistence type="predicted"/>
<dbReference type="SUPFAM" id="SSF52402">
    <property type="entry name" value="Adenine nucleotide alpha hydrolases-like"/>
    <property type="match status" value="1"/>
</dbReference>
<dbReference type="InterPro" id="IPR001962">
    <property type="entry name" value="Asn_synthase"/>
</dbReference>
<dbReference type="InterPro" id="IPR017932">
    <property type="entry name" value="GATase_2_dom"/>
</dbReference>
<evidence type="ECO:0000256" key="2">
    <source>
        <dbReference type="ARBA" id="ARBA00012737"/>
    </source>
</evidence>
<dbReference type="Gene3D" id="3.40.50.620">
    <property type="entry name" value="HUPs"/>
    <property type="match status" value="2"/>
</dbReference>
<dbReference type="PANTHER" id="PTHR43284">
    <property type="entry name" value="ASPARAGINE SYNTHETASE (GLUTAMINE-HYDROLYZING)"/>
    <property type="match status" value="1"/>
</dbReference>
<dbReference type="Pfam" id="PF13537">
    <property type="entry name" value="GATase_7"/>
    <property type="match status" value="1"/>
</dbReference>
<dbReference type="Proteomes" id="UP000618591">
    <property type="component" value="Unassembled WGS sequence"/>
</dbReference>
<dbReference type="SUPFAM" id="SSF56235">
    <property type="entry name" value="N-terminal nucleophile aminohydrolases (Ntn hydrolases)"/>
    <property type="match status" value="1"/>
</dbReference>
<comment type="pathway">
    <text evidence="1">Amino-acid biosynthesis; L-asparagine biosynthesis; L-asparagine from L-aspartate (L-Gln route): step 1/1.</text>
</comment>
<protein>
    <recommendedName>
        <fullName evidence="2">asparagine synthase (glutamine-hydrolyzing)</fullName>
        <ecNumber evidence="2">6.3.5.4</ecNumber>
    </recommendedName>
</protein>
<evidence type="ECO:0000313" key="5">
    <source>
        <dbReference type="EMBL" id="GGA61969.1"/>
    </source>
</evidence>
<keyword evidence="6" id="KW-1185">Reference proteome</keyword>
<sequence>MLAAQAMYGGADAADAAEWSNGDIALGRSLVRQLPEDRFDRGPVLGGEGRFVLVGDVRLDNREEIAAQVGLQRDRLALLSDSDVLMSAYQHWRDDCLEHLLGDFAFALWDSGQRTLMLARDASGQRPLHYHVGGGVVAFSTMAAGLHALPEIDAAPDEERLCQFVMSAPGIGERTFSQGVRRVEAGHSVVLSTSGVVRRRHWNPVREPIRFSRSNDYVDAMREQLDLAVGRRLRSVGAIGAQLSGGLDSSAVAATAARLLAGSGGRISAFTAVPRSEFMADTGSDRMSDEGALAGDVAAMHPNMDWFTTSSVGRSLMQDLTDNLTFAARPALNLSNVGWIFDTYEAARTRGAKVLLTGNAGNITLSYSGFERLPELLRHGRLRCWALEAKALTAHAGMSWRGVAAMSFRPFGAERLWQCAAHYFGRAESNGMSFTLLAPARLPAARRAMAATGAARRQRTDPFAARLSALRREDPGLGVKAALAGWGIDLRDPLTDRRLVEFALRVPSAEYLRDGQPRSLARRVLADRVPATLLNELGRGRQAADWYERLESARPALADEIDHIGANVVASRLLDVARMRNMVQKWPINGWNGADRVAGYRVALLRGLSAGHFARSFAHQEPVVAPPPDRWSDR</sequence>
<evidence type="ECO:0000256" key="3">
    <source>
        <dbReference type="ARBA" id="ARBA00048741"/>
    </source>
</evidence>
<dbReference type="InterPro" id="IPR051786">
    <property type="entry name" value="ASN_synthetase/amidase"/>
</dbReference>
<dbReference type="Gene3D" id="3.60.20.10">
    <property type="entry name" value="Glutamine Phosphoribosylpyrophosphate, subunit 1, domain 1"/>
    <property type="match status" value="1"/>
</dbReference>
<reference evidence="6" key="1">
    <citation type="journal article" date="2019" name="Int. J. Syst. Evol. Microbiol.">
        <title>The Global Catalogue of Microorganisms (GCM) 10K type strain sequencing project: providing services to taxonomists for standard genome sequencing and annotation.</title>
        <authorList>
            <consortium name="The Broad Institute Genomics Platform"/>
            <consortium name="The Broad Institute Genome Sequencing Center for Infectious Disease"/>
            <person name="Wu L."/>
            <person name="Ma J."/>
        </authorList>
    </citation>
    <scope>NUCLEOTIDE SEQUENCE [LARGE SCALE GENOMIC DNA]</scope>
    <source>
        <strain evidence="6">CGMCC 1.10106</strain>
    </source>
</reference>
<dbReference type="EMBL" id="BMDW01000037">
    <property type="protein sequence ID" value="GGA61969.1"/>
    <property type="molecule type" value="Genomic_DNA"/>
</dbReference>
<evidence type="ECO:0000313" key="6">
    <source>
        <dbReference type="Proteomes" id="UP000618591"/>
    </source>
</evidence>
<dbReference type="InterPro" id="IPR014729">
    <property type="entry name" value="Rossmann-like_a/b/a_fold"/>
</dbReference>
<dbReference type="EC" id="6.3.5.4" evidence="2"/>
<dbReference type="PROSITE" id="PS51278">
    <property type="entry name" value="GATASE_TYPE_2"/>
    <property type="match status" value="1"/>
</dbReference>
<evidence type="ECO:0000259" key="4">
    <source>
        <dbReference type="PROSITE" id="PS51278"/>
    </source>
</evidence>
<gene>
    <name evidence="5" type="ORF">GCM10011395_35340</name>
</gene>
<dbReference type="Pfam" id="PF00733">
    <property type="entry name" value="Asn_synthase"/>
    <property type="match status" value="1"/>
</dbReference>
<evidence type="ECO:0000256" key="1">
    <source>
        <dbReference type="ARBA" id="ARBA00005187"/>
    </source>
</evidence>
<organism evidence="5 6">
    <name type="scientific">Sphingomonas psychrolutea</name>
    <dbReference type="NCBI Taxonomy" id="1259676"/>
    <lineage>
        <taxon>Bacteria</taxon>
        <taxon>Pseudomonadati</taxon>
        <taxon>Pseudomonadota</taxon>
        <taxon>Alphaproteobacteria</taxon>
        <taxon>Sphingomonadales</taxon>
        <taxon>Sphingomonadaceae</taxon>
        <taxon>Sphingomonas</taxon>
    </lineage>
</organism>
<accession>A0ABQ1H7B1</accession>
<dbReference type="PANTHER" id="PTHR43284:SF1">
    <property type="entry name" value="ASPARAGINE SYNTHETASE"/>
    <property type="match status" value="1"/>
</dbReference>